<comment type="caution">
    <text evidence="1">Lacks conserved residue(s) required for the propagation of feature annotation.</text>
</comment>
<reference evidence="3" key="1">
    <citation type="submission" date="2021-06" db="EMBL/GenBank/DDBJ databases">
        <title>Updating the genus Pseudomonas: Description of 43 new species and partition of the Pseudomonas putida group.</title>
        <authorList>
            <person name="Girard L."/>
            <person name="Lood C."/>
            <person name="Vandamme P."/>
            <person name="Rokni-Zadeh H."/>
            <person name="Van Noort V."/>
            <person name="Hofte M."/>
            <person name="Lavigne R."/>
            <person name="De Mot R."/>
        </authorList>
    </citation>
    <scope>NUCLEOTIDE SEQUENCE</scope>
    <source>
        <strain evidence="3">SWRI103</strain>
    </source>
</reference>
<dbReference type="PROSITE" id="PS51084">
    <property type="entry name" value="HIT_2"/>
    <property type="match status" value="1"/>
</dbReference>
<accession>A0ABS6NZY7</accession>
<evidence type="ECO:0000313" key="4">
    <source>
        <dbReference type="Proteomes" id="UP001048976"/>
    </source>
</evidence>
<dbReference type="SUPFAM" id="SSF54197">
    <property type="entry name" value="HIT-like"/>
    <property type="match status" value="1"/>
</dbReference>
<organism evidence="3 4">
    <name type="scientific">Pseudomonas azadiae</name>
    <dbReference type="NCBI Taxonomy" id="2843612"/>
    <lineage>
        <taxon>Bacteria</taxon>
        <taxon>Pseudomonadati</taxon>
        <taxon>Pseudomonadota</taxon>
        <taxon>Gammaproteobacteria</taxon>
        <taxon>Pseudomonadales</taxon>
        <taxon>Pseudomonadaceae</taxon>
        <taxon>Pseudomonas</taxon>
    </lineage>
</organism>
<protein>
    <submittedName>
        <fullName evidence="3">HIT family protein</fullName>
    </submittedName>
</protein>
<evidence type="ECO:0000313" key="3">
    <source>
        <dbReference type="EMBL" id="MBV4453756.1"/>
    </source>
</evidence>
<name>A0ABS6NZY7_9PSED</name>
<dbReference type="InterPro" id="IPR011146">
    <property type="entry name" value="HIT-like"/>
</dbReference>
<dbReference type="InterPro" id="IPR001310">
    <property type="entry name" value="Histidine_triad_HIT"/>
</dbReference>
<dbReference type="PRINTS" id="PR00332">
    <property type="entry name" value="HISTRIAD"/>
</dbReference>
<dbReference type="Gene3D" id="3.30.428.10">
    <property type="entry name" value="HIT-like"/>
    <property type="match status" value="1"/>
</dbReference>
<evidence type="ECO:0000256" key="1">
    <source>
        <dbReference type="PROSITE-ProRule" id="PRU00464"/>
    </source>
</evidence>
<dbReference type="InterPro" id="IPR036265">
    <property type="entry name" value="HIT-like_sf"/>
</dbReference>
<dbReference type="RefSeq" id="WP_169379046.1">
    <property type="nucleotide sequence ID" value="NZ_JAHSTY010000001.1"/>
</dbReference>
<dbReference type="Proteomes" id="UP001048976">
    <property type="component" value="Unassembled WGS sequence"/>
</dbReference>
<dbReference type="PANTHER" id="PTHR46648:SF1">
    <property type="entry name" value="ADENOSINE 5'-MONOPHOSPHORAMIDASE HNT1"/>
    <property type="match status" value="1"/>
</dbReference>
<dbReference type="EMBL" id="JAHSTY010000001">
    <property type="protein sequence ID" value="MBV4453756.1"/>
    <property type="molecule type" value="Genomic_DNA"/>
</dbReference>
<dbReference type="PANTHER" id="PTHR46648">
    <property type="entry name" value="HIT FAMILY PROTEIN 1"/>
    <property type="match status" value="1"/>
</dbReference>
<comment type="caution">
    <text evidence="3">The sequence shown here is derived from an EMBL/GenBank/DDBJ whole genome shotgun (WGS) entry which is preliminary data.</text>
</comment>
<keyword evidence="4" id="KW-1185">Reference proteome</keyword>
<sequence length="173" mass="19057">MDCIFCSIARGTAPSHLLWEDQSHMAFLSIFPNTPGFSVVIPKIHHGSYAFAQSNTVLCDLVVAAKKTALLLDNALTGVARTGMILEGYGVDHLHAKLFPMHGTGEDSTFKKISSTLDKYFEHYEGYLSSHDAARADDRALAELAAHIRSFARQPTSTFDLHTHVRSALLRLD</sequence>
<gene>
    <name evidence="3" type="ORF">KVG91_14295</name>
</gene>
<evidence type="ECO:0000259" key="2">
    <source>
        <dbReference type="PROSITE" id="PS51084"/>
    </source>
</evidence>
<dbReference type="Pfam" id="PF01230">
    <property type="entry name" value="HIT"/>
    <property type="match status" value="1"/>
</dbReference>
<feature type="domain" description="HIT" evidence="2">
    <location>
        <begin position="4"/>
        <end position="110"/>
    </location>
</feature>
<proteinExistence type="predicted"/>